<dbReference type="NCBIfam" id="NF005208">
    <property type="entry name" value="PRK06676.1"/>
    <property type="match status" value="1"/>
</dbReference>
<dbReference type="EMBL" id="BJUD01000001">
    <property type="protein sequence ID" value="GEK27780.1"/>
    <property type="molecule type" value="Genomic_DNA"/>
</dbReference>
<dbReference type="InterPro" id="IPR012340">
    <property type="entry name" value="NA-bd_OB-fold"/>
</dbReference>
<name>A0A0R2LCW7_9LACO</name>
<dbReference type="SUPFAM" id="SSF50249">
    <property type="entry name" value="Nucleic acid-binding proteins"/>
    <property type="match status" value="4"/>
</dbReference>
<dbReference type="SMART" id="SM00316">
    <property type="entry name" value="S1"/>
    <property type="match status" value="4"/>
</dbReference>
<evidence type="ECO:0000259" key="5">
    <source>
        <dbReference type="PROSITE" id="PS50126"/>
    </source>
</evidence>
<dbReference type="PANTHER" id="PTHR10724">
    <property type="entry name" value="30S RIBOSOMAL PROTEIN S1"/>
    <property type="match status" value="1"/>
</dbReference>
<accession>A0A0R2LCW7</accession>
<dbReference type="GO" id="GO:0022627">
    <property type="term" value="C:cytosolic small ribosomal subunit"/>
    <property type="evidence" value="ECO:0007669"/>
    <property type="project" value="TreeGrafter"/>
</dbReference>
<dbReference type="PATRIC" id="fig|348151.3.peg.922"/>
<evidence type="ECO:0000256" key="3">
    <source>
        <dbReference type="ARBA" id="ARBA00023274"/>
    </source>
</evidence>
<dbReference type="AlphaFoldDB" id="A0A0R2LCW7"/>
<evidence type="ECO:0000313" key="9">
    <source>
        <dbReference type="Proteomes" id="UP000321429"/>
    </source>
</evidence>
<sequence>MSESEDNKELLDALNNAGQVNIGDVVKGEVLAIDEDRQAIVGIGETGVEGVVPVKELTADVDTLNVGDVMDLVVISRIGNDKEGGSYLLSQRRLEARKAWDNIEKEYQSGDNLDATVTQVVKGGLVVDAGVRGFVPASMVSDHYVEDLNQFKGQELTFKIIEIEPSENRLILSHRAIVEAENKAKRAELFENLAAGDVIEGTVARMTDFGAFVDLGGVDGLVHVSEISYDHVNKPSDVLKVGDKISVKVLNVDADRQRISLSLKQTQPGPWDDIESKAPAGAVLDGKVRRLTDFGAFVEVFPGVEGLVHISQISHEHIATPNDVLKVGEDVQVKVLNVDPDQQRLGLSIKALQEKPAASEDAEASDDNKGASRADVQNYASNDDGGFTIGDLTGDDLNK</sequence>
<dbReference type="RefSeq" id="WP_057808977.1">
    <property type="nucleotide sequence ID" value="NZ_BJUD01000001.1"/>
</dbReference>
<reference evidence="7 8" key="1">
    <citation type="journal article" date="2015" name="Genome Announc.">
        <title>Expanding the biotechnology potential of lactobacilli through comparative genomics of 213 strains and associated genera.</title>
        <authorList>
            <person name="Sun Z."/>
            <person name="Harris H.M."/>
            <person name="McCann A."/>
            <person name="Guo C."/>
            <person name="Argimon S."/>
            <person name="Zhang W."/>
            <person name="Yang X."/>
            <person name="Jeffery I.B."/>
            <person name="Cooney J.C."/>
            <person name="Kagawa T.F."/>
            <person name="Liu W."/>
            <person name="Song Y."/>
            <person name="Salvetti E."/>
            <person name="Wrobel A."/>
            <person name="Rasinkangas P."/>
            <person name="Parkhill J."/>
            <person name="Rea M.C."/>
            <person name="O'Sullivan O."/>
            <person name="Ritari J."/>
            <person name="Douillard F.P."/>
            <person name="Paul Ross R."/>
            <person name="Yang R."/>
            <person name="Briner A.E."/>
            <person name="Felis G.E."/>
            <person name="de Vos W.M."/>
            <person name="Barrangou R."/>
            <person name="Klaenhammer T.R."/>
            <person name="Caufield P.W."/>
            <person name="Cui Y."/>
            <person name="Zhang H."/>
            <person name="O'Toole P.W."/>
        </authorList>
    </citation>
    <scope>NUCLEOTIDE SEQUENCE [LARGE SCALE GENOMIC DNA]</scope>
    <source>
        <strain evidence="7 8">DSM 22696</strain>
    </source>
</reference>
<dbReference type="GO" id="GO:0003735">
    <property type="term" value="F:structural constituent of ribosome"/>
    <property type="evidence" value="ECO:0007669"/>
    <property type="project" value="TreeGrafter"/>
</dbReference>
<dbReference type="GO" id="GO:0003729">
    <property type="term" value="F:mRNA binding"/>
    <property type="evidence" value="ECO:0007669"/>
    <property type="project" value="TreeGrafter"/>
</dbReference>
<dbReference type="FunFam" id="2.40.50.140:FF:000051">
    <property type="entry name" value="RNA-binding transcriptional accessory protein"/>
    <property type="match status" value="1"/>
</dbReference>
<dbReference type="InterPro" id="IPR003029">
    <property type="entry name" value="S1_domain"/>
</dbReference>
<dbReference type="CDD" id="cd04465">
    <property type="entry name" value="S1_RPS1_repeat_ec2_hs2"/>
    <property type="match status" value="1"/>
</dbReference>
<protein>
    <submittedName>
        <fullName evidence="7">30S ribosomal protein S1</fullName>
    </submittedName>
</protein>
<dbReference type="Gene3D" id="2.40.50.140">
    <property type="entry name" value="Nucleic acid-binding proteins"/>
    <property type="match status" value="4"/>
</dbReference>
<dbReference type="Proteomes" id="UP000051139">
    <property type="component" value="Unassembled WGS sequence"/>
</dbReference>
<feature type="domain" description="S1 motif" evidence="5">
    <location>
        <begin position="196"/>
        <end position="264"/>
    </location>
</feature>
<dbReference type="Pfam" id="PF00575">
    <property type="entry name" value="S1"/>
    <property type="match status" value="4"/>
</dbReference>
<dbReference type="OrthoDB" id="9804077at2"/>
<keyword evidence="3" id="KW-0687">Ribonucleoprotein</keyword>
<dbReference type="PRINTS" id="PR00681">
    <property type="entry name" value="RIBOSOMALS1"/>
</dbReference>
<organism evidence="7 8">
    <name type="scientific">Furfurilactobacillus siliginis</name>
    <dbReference type="NCBI Taxonomy" id="348151"/>
    <lineage>
        <taxon>Bacteria</taxon>
        <taxon>Bacillati</taxon>
        <taxon>Bacillota</taxon>
        <taxon>Bacilli</taxon>
        <taxon>Lactobacillales</taxon>
        <taxon>Lactobacillaceae</taxon>
        <taxon>Furfurilactobacillus</taxon>
    </lineage>
</organism>
<feature type="region of interest" description="Disordered" evidence="4">
    <location>
        <begin position="353"/>
        <end position="399"/>
    </location>
</feature>
<feature type="domain" description="S1 motif" evidence="5">
    <location>
        <begin position="23"/>
        <end position="92"/>
    </location>
</feature>
<evidence type="ECO:0000256" key="4">
    <source>
        <dbReference type="SAM" id="MobiDB-lite"/>
    </source>
</evidence>
<evidence type="ECO:0000313" key="7">
    <source>
        <dbReference type="EMBL" id="KRN97020.1"/>
    </source>
</evidence>
<feature type="domain" description="S1 motif" evidence="5">
    <location>
        <begin position="110"/>
        <end position="175"/>
    </location>
</feature>
<feature type="domain" description="S1 motif" evidence="5">
    <location>
        <begin position="281"/>
        <end position="350"/>
    </location>
</feature>
<keyword evidence="2 7" id="KW-0689">Ribosomal protein</keyword>
<dbReference type="FunFam" id="2.40.50.140:FF:000039">
    <property type="entry name" value="30S ribosomal protein S1"/>
    <property type="match status" value="1"/>
</dbReference>
<reference evidence="6 9" key="2">
    <citation type="submission" date="2019-07" db="EMBL/GenBank/DDBJ databases">
        <title>Whole genome shotgun sequence of Lactobacillus siliginis NBRC 101315.</title>
        <authorList>
            <person name="Hosoyama A."/>
            <person name="Uohara A."/>
            <person name="Ohji S."/>
            <person name="Ichikawa N."/>
        </authorList>
    </citation>
    <scope>NUCLEOTIDE SEQUENCE [LARGE SCALE GENOMIC DNA]</scope>
    <source>
        <strain evidence="6 9">NBRC 101315</strain>
    </source>
</reference>
<keyword evidence="8" id="KW-1185">Reference proteome</keyword>
<dbReference type="STRING" id="348151.IV55_GL000897"/>
<dbReference type="Proteomes" id="UP000321429">
    <property type="component" value="Unassembled WGS sequence"/>
</dbReference>
<dbReference type="InterPro" id="IPR035104">
    <property type="entry name" value="Ribosomal_protein_S1-like"/>
</dbReference>
<dbReference type="GO" id="GO:0006412">
    <property type="term" value="P:translation"/>
    <property type="evidence" value="ECO:0007669"/>
    <property type="project" value="TreeGrafter"/>
</dbReference>
<evidence type="ECO:0000313" key="8">
    <source>
        <dbReference type="Proteomes" id="UP000051139"/>
    </source>
</evidence>
<evidence type="ECO:0000256" key="2">
    <source>
        <dbReference type="ARBA" id="ARBA00022980"/>
    </source>
</evidence>
<dbReference type="PANTHER" id="PTHR10724:SF7">
    <property type="entry name" value="SMALL RIBOSOMAL SUBUNIT PROTEIN BS1C"/>
    <property type="match status" value="1"/>
</dbReference>
<dbReference type="EMBL" id="JQCB01000002">
    <property type="protein sequence ID" value="KRN97020.1"/>
    <property type="molecule type" value="Genomic_DNA"/>
</dbReference>
<comment type="caution">
    <text evidence="7">The sequence shown here is derived from an EMBL/GenBank/DDBJ whole genome shotgun (WGS) entry which is preliminary data.</text>
</comment>
<dbReference type="InterPro" id="IPR050437">
    <property type="entry name" value="Ribos_protein_bS1-like"/>
</dbReference>
<proteinExistence type="inferred from homology"/>
<dbReference type="CDD" id="cd05688">
    <property type="entry name" value="S1_RPS1_repeat_ec3"/>
    <property type="match status" value="1"/>
</dbReference>
<dbReference type="PROSITE" id="PS50126">
    <property type="entry name" value="S1"/>
    <property type="match status" value="4"/>
</dbReference>
<gene>
    <name evidence="6" type="primary">rpsA</name>
    <name evidence="7" type="ORF">IV55_GL000897</name>
    <name evidence="6" type="ORF">LSI01_00910</name>
</gene>
<comment type="similarity">
    <text evidence="1">Belongs to the bacterial ribosomal protein bS1 family.</text>
</comment>
<evidence type="ECO:0000256" key="1">
    <source>
        <dbReference type="ARBA" id="ARBA00006767"/>
    </source>
</evidence>
<evidence type="ECO:0000313" key="6">
    <source>
        <dbReference type="EMBL" id="GEK27780.1"/>
    </source>
</evidence>